<protein>
    <recommendedName>
        <fullName evidence="4">DUF1844 domain-containing protein</fullName>
    </recommendedName>
</protein>
<dbReference type="RefSeq" id="WP_146437036.1">
    <property type="nucleotide sequence ID" value="NZ_SJPF01000008.1"/>
</dbReference>
<dbReference type="Proteomes" id="UP000318878">
    <property type="component" value="Unassembled WGS sequence"/>
</dbReference>
<accession>A0A5C5UV59</accession>
<evidence type="ECO:0000313" key="3">
    <source>
        <dbReference type="Proteomes" id="UP000318878"/>
    </source>
</evidence>
<evidence type="ECO:0000256" key="1">
    <source>
        <dbReference type="SAM" id="MobiDB-lite"/>
    </source>
</evidence>
<dbReference type="EMBL" id="SJPF01000008">
    <property type="protein sequence ID" value="TWT29537.1"/>
    <property type="molecule type" value="Genomic_DNA"/>
</dbReference>
<proteinExistence type="predicted"/>
<name>A0A5C5UV59_9BACT</name>
<dbReference type="InterPro" id="IPR014995">
    <property type="entry name" value="DUF1844"/>
</dbReference>
<dbReference type="OrthoDB" id="9799618at2"/>
<evidence type="ECO:0008006" key="4">
    <source>
        <dbReference type="Google" id="ProtNLM"/>
    </source>
</evidence>
<keyword evidence="3" id="KW-1185">Reference proteome</keyword>
<organism evidence="2 3">
    <name type="scientific">Blastopirellula retiformator</name>
    <dbReference type="NCBI Taxonomy" id="2527970"/>
    <lineage>
        <taxon>Bacteria</taxon>
        <taxon>Pseudomonadati</taxon>
        <taxon>Planctomycetota</taxon>
        <taxon>Planctomycetia</taxon>
        <taxon>Pirellulales</taxon>
        <taxon>Pirellulaceae</taxon>
        <taxon>Blastopirellula</taxon>
    </lineage>
</organism>
<gene>
    <name evidence="2" type="ORF">Enr8_50540</name>
</gene>
<feature type="region of interest" description="Disordered" evidence="1">
    <location>
        <begin position="1"/>
        <end position="37"/>
    </location>
</feature>
<reference evidence="2 3" key="1">
    <citation type="submission" date="2019-02" db="EMBL/GenBank/DDBJ databases">
        <title>Deep-cultivation of Planctomycetes and their phenomic and genomic characterization uncovers novel biology.</title>
        <authorList>
            <person name="Wiegand S."/>
            <person name="Jogler M."/>
            <person name="Boedeker C."/>
            <person name="Pinto D."/>
            <person name="Vollmers J."/>
            <person name="Rivas-Marin E."/>
            <person name="Kohn T."/>
            <person name="Peeters S.H."/>
            <person name="Heuer A."/>
            <person name="Rast P."/>
            <person name="Oberbeckmann S."/>
            <person name="Bunk B."/>
            <person name="Jeske O."/>
            <person name="Meyerdierks A."/>
            <person name="Storesund J.E."/>
            <person name="Kallscheuer N."/>
            <person name="Luecker S."/>
            <person name="Lage O.M."/>
            <person name="Pohl T."/>
            <person name="Merkel B.J."/>
            <person name="Hornburger P."/>
            <person name="Mueller R.-W."/>
            <person name="Bruemmer F."/>
            <person name="Labrenz M."/>
            <person name="Spormann A.M."/>
            <person name="Op Den Camp H."/>
            <person name="Overmann J."/>
            <person name="Amann R."/>
            <person name="Jetten M.S.M."/>
            <person name="Mascher T."/>
            <person name="Medema M.H."/>
            <person name="Devos D.P."/>
            <person name="Kaster A.-K."/>
            <person name="Ovreas L."/>
            <person name="Rohde M."/>
            <person name="Galperin M.Y."/>
            <person name="Jogler C."/>
        </authorList>
    </citation>
    <scope>NUCLEOTIDE SEQUENCE [LARGE SCALE GENOMIC DNA]</scope>
    <source>
        <strain evidence="2 3">Enr8</strain>
    </source>
</reference>
<dbReference type="AlphaFoldDB" id="A0A5C5UV59"/>
<comment type="caution">
    <text evidence="2">The sequence shown here is derived from an EMBL/GenBank/DDBJ whole genome shotgun (WGS) entry which is preliminary data.</text>
</comment>
<sequence>MSPEAEKPQTEETAADQPAAEATTTHAGAKFDPSKLPPPDFRMLISMLATQAFAAMGQIPNPETGQPMVELGLAKHMIEMLAVIETKTKGNLTTDEEQMLENALHELRMGYVAMSQGKK</sequence>
<dbReference type="Pfam" id="PF08899">
    <property type="entry name" value="DUF1844"/>
    <property type="match status" value="1"/>
</dbReference>
<evidence type="ECO:0000313" key="2">
    <source>
        <dbReference type="EMBL" id="TWT29537.1"/>
    </source>
</evidence>
<feature type="compositionally biased region" description="Basic and acidic residues" evidence="1">
    <location>
        <begin position="1"/>
        <end position="10"/>
    </location>
</feature>